<evidence type="ECO:0000313" key="2">
    <source>
        <dbReference type="Proteomes" id="UP000001847"/>
    </source>
</evidence>
<dbReference type="NCBIfam" id="NF047774">
    <property type="entry name" value="LBF_1199_fam"/>
    <property type="match status" value="1"/>
</dbReference>
<evidence type="ECO:0000313" key="1">
    <source>
        <dbReference type="EMBL" id="ABZ97363.1"/>
    </source>
</evidence>
<gene>
    <name evidence="1" type="ordered locus">LEPBI_I1251</name>
</gene>
<reference evidence="1 2" key="1">
    <citation type="journal article" date="2008" name="PLoS ONE">
        <title>Genome sequence of the saprophyte Leptospira biflexa provides insights into the evolution of Leptospira and the pathogenesis of leptospirosis.</title>
        <authorList>
            <person name="Picardeau M."/>
            <person name="Bulach D.M."/>
            <person name="Bouchier C."/>
            <person name="Zuerner R.L."/>
            <person name="Zidane N."/>
            <person name="Wilson P.J."/>
            <person name="Creno S."/>
            <person name="Kuczek E.S."/>
            <person name="Bommezzadri S."/>
            <person name="Davis J.C."/>
            <person name="McGrath A."/>
            <person name="Johnson M.J."/>
            <person name="Boursaux-Eude C."/>
            <person name="Seemann T."/>
            <person name="Rouy Z."/>
            <person name="Coppel R.L."/>
            <person name="Rood J.I."/>
            <person name="Lajus A."/>
            <person name="Davies J.K."/>
            <person name="Medigue C."/>
            <person name="Adler B."/>
        </authorList>
    </citation>
    <scope>NUCLEOTIDE SEQUENCE [LARGE SCALE GENOMIC DNA]</scope>
    <source>
        <strain evidence="2">Patoc 1 / ATCC 23582 / Paris</strain>
    </source>
</reference>
<protein>
    <submittedName>
        <fullName evidence="1">Uncharacterized protein</fullName>
    </submittedName>
</protein>
<dbReference type="EMBL" id="CP000786">
    <property type="protein sequence ID" value="ABZ97363.1"/>
    <property type="molecule type" value="Genomic_DNA"/>
</dbReference>
<dbReference type="HOGENOM" id="CLU_933157_0_0_12"/>
<proteinExistence type="predicted"/>
<name>B0SNT2_LEPBP</name>
<sequence length="298" mass="35271">MIMRWKASQFWKNASPNELLSFFLTIDKGEDLRSLAEHMLVDSEFCDLVFEYLWLLRSEDATKKFLNDESITPELLMRFIYFGYGKQFLLETFDSNSYFLQIRDLFNSAQSLRILSLGEEMDRDPTLKIHLLSNLDPQTWEAYFDLLEEKNMTMQTLLGIFANLRENEIRKILLNSHTLYYYLRMMMVSGKQNTEVTEGKEMENRNRLESILDSIHIWETFCLHLKDQYDLKQQSVLTPKERDSKRLSLVLKELTKIPSTDRQDVLVYLRGNGVVLDLWEETTVISALSNFDRVGKYF</sequence>
<dbReference type="BioCyc" id="LBIF456481:LEPBI_RS06125-MONOMER"/>
<dbReference type="Proteomes" id="UP000001847">
    <property type="component" value="Chromosome I"/>
</dbReference>
<dbReference type="STRING" id="456481.LEPBI_I1251"/>
<dbReference type="AlphaFoldDB" id="B0SNT2"/>
<organism evidence="1 2">
    <name type="scientific">Leptospira biflexa serovar Patoc (strain Patoc 1 / ATCC 23582 / Paris)</name>
    <dbReference type="NCBI Taxonomy" id="456481"/>
    <lineage>
        <taxon>Bacteria</taxon>
        <taxon>Pseudomonadati</taxon>
        <taxon>Spirochaetota</taxon>
        <taxon>Spirochaetia</taxon>
        <taxon>Leptospirales</taxon>
        <taxon>Leptospiraceae</taxon>
        <taxon>Leptospira</taxon>
    </lineage>
</organism>
<dbReference type="OrthoDB" id="321312at2"/>
<accession>B0SNT2</accession>
<keyword evidence="2" id="KW-1185">Reference proteome</keyword>
<dbReference type="KEGG" id="lbi:LEPBI_I1251"/>